<reference evidence="3 4" key="1">
    <citation type="submission" date="2024-08" db="EMBL/GenBank/DDBJ databases">
        <authorList>
            <person name="Cucini C."/>
            <person name="Frati F."/>
        </authorList>
    </citation>
    <scope>NUCLEOTIDE SEQUENCE [LARGE SCALE GENOMIC DNA]</scope>
</reference>
<dbReference type="Pfam" id="PF01607">
    <property type="entry name" value="CBM_14"/>
    <property type="match status" value="2"/>
</dbReference>
<accession>A0ABP1Q0R3</accession>
<proteinExistence type="predicted"/>
<dbReference type="InterPro" id="IPR036706">
    <property type="entry name" value="VOMI_sf"/>
</dbReference>
<evidence type="ECO:0000313" key="4">
    <source>
        <dbReference type="Proteomes" id="UP001642540"/>
    </source>
</evidence>
<dbReference type="Pfam" id="PF03762">
    <property type="entry name" value="VOMI"/>
    <property type="match status" value="1"/>
</dbReference>
<dbReference type="Gene3D" id="2.100.10.20">
    <property type="entry name" value="Vitelline membrane outer layer protein I (VOMI)"/>
    <property type="match status" value="1"/>
</dbReference>
<feature type="domain" description="Chitin-binding type-2" evidence="2">
    <location>
        <begin position="74"/>
        <end position="134"/>
    </location>
</feature>
<dbReference type="SUPFAM" id="SSF57625">
    <property type="entry name" value="Invertebrate chitin-binding proteins"/>
    <property type="match status" value="2"/>
</dbReference>
<feature type="compositionally biased region" description="Basic and acidic residues" evidence="1">
    <location>
        <begin position="147"/>
        <end position="156"/>
    </location>
</feature>
<dbReference type="PROSITE" id="PS50940">
    <property type="entry name" value="CHIT_BIND_II"/>
    <property type="match status" value="2"/>
</dbReference>
<protein>
    <recommendedName>
        <fullName evidence="2">Chitin-binding type-2 domain-containing protein</fullName>
    </recommendedName>
</protein>
<dbReference type="InterPro" id="IPR005515">
    <property type="entry name" value="VOMI"/>
</dbReference>
<feature type="region of interest" description="Disordered" evidence="1">
    <location>
        <begin position="137"/>
        <end position="156"/>
    </location>
</feature>
<keyword evidence="4" id="KW-1185">Reference proteome</keyword>
<evidence type="ECO:0000259" key="2">
    <source>
        <dbReference type="PROSITE" id="PS50940"/>
    </source>
</evidence>
<name>A0ABP1Q0R3_9HEXA</name>
<organism evidence="3 4">
    <name type="scientific">Orchesella dallaii</name>
    <dbReference type="NCBI Taxonomy" id="48710"/>
    <lineage>
        <taxon>Eukaryota</taxon>
        <taxon>Metazoa</taxon>
        <taxon>Ecdysozoa</taxon>
        <taxon>Arthropoda</taxon>
        <taxon>Hexapoda</taxon>
        <taxon>Collembola</taxon>
        <taxon>Entomobryomorpha</taxon>
        <taxon>Entomobryoidea</taxon>
        <taxon>Orchesellidae</taxon>
        <taxon>Orchesellinae</taxon>
        <taxon>Orchesella</taxon>
    </lineage>
</organism>
<dbReference type="InterPro" id="IPR002557">
    <property type="entry name" value="Chitin-bd_dom"/>
</dbReference>
<dbReference type="SMART" id="SM00494">
    <property type="entry name" value="ChtBD2"/>
    <property type="match status" value="2"/>
</dbReference>
<dbReference type="InterPro" id="IPR036508">
    <property type="entry name" value="Chitin-bd_dom_sf"/>
</dbReference>
<dbReference type="SUPFAM" id="SSF51092">
    <property type="entry name" value="Vitelline membrane outer protein-I (VMO-I)"/>
    <property type="match status" value="1"/>
</dbReference>
<feature type="domain" description="Chitin-binding type-2" evidence="2">
    <location>
        <begin position="152"/>
        <end position="207"/>
    </location>
</feature>
<sequence>MNQPSHHSLPSRCLLTFFKKVGSTKIGRSLGDPLKLSNSRVHSFPSWLILVVIVSAISSGIPEGTAADSDGSGGAVCSKSRPEALWRDSQKPCESSFAYCIKGKKAPLPGTCPKTLVFNPLNEKCVKDSRKCQKDLTASSTTKKKGPQKESEDECPKKECGLYPGDECPSYYLCTGGIKVWKNCTGNNIFDVNSNECKDPQQGVCWKKISKMTGTGEKVMLTEKSLYCPFHNRTASDKAIPAETKSKGESTGVILASPQITNYGDWQGFVYCKPGSYFAGLQIWRRSTDADGGKHDHAGITSIGFACEFPLRPGESEVLGQYAPGSPDKKWFNFLRCELGTTIGFQLSQQPEQGPTKDDLATDNVRVFCSCGKNLVLTKRYHEPRPEYIKVGGHRGNWTDELICGRKQALCGFQTQMQPWKKKQQIDYDKGDMTGLNQMKVKCCDVPAPGDCIPEETRHFLETCDNLESEYHRDCSFEAIVGIDYNQTKEVMQSVSFYESIGHTVEDSLEIVHQSFKSNPVTCATFPKSTECAFQWGSNMNDDLVSKFFRRGEIETGETAVKAGIKAHIYQVVASCGIFTVYTNQIIKVRVNAEGQLLKKEIFESF</sequence>
<evidence type="ECO:0000313" key="3">
    <source>
        <dbReference type="EMBL" id="CAL8084991.1"/>
    </source>
</evidence>
<dbReference type="EMBL" id="CAXLJM020000019">
    <property type="protein sequence ID" value="CAL8084991.1"/>
    <property type="molecule type" value="Genomic_DNA"/>
</dbReference>
<dbReference type="Proteomes" id="UP001642540">
    <property type="component" value="Unassembled WGS sequence"/>
</dbReference>
<dbReference type="PANTHER" id="PTHR18841:SF0">
    <property type="entry name" value="VITELLINE MEMBRANE OUTER LAYER 1 HOMOLOG A-RELATED"/>
    <property type="match status" value="1"/>
</dbReference>
<gene>
    <name evidence="3" type="ORF">ODALV1_LOCUS5968</name>
</gene>
<evidence type="ECO:0000256" key="1">
    <source>
        <dbReference type="SAM" id="MobiDB-lite"/>
    </source>
</evidence>
<dbReference type="PANTHER" id="PTHR18841">
    <property type="entry name" value="VITELLINE MEMBRANE OUTER LAYER PROTEIN I-RELATED"/>
    <property type="match status" value="1"/>
</dbReference>
<comment type="caution">
    <text evidence="3">The sequence shown here is derived from an EMBL/GenBank/DDBJ whole genome shotgun (WGS) entry which is preliminary data.</text>
</comment>